<dbReference type="InterPro" id="IPR023393">
    <property type="entry name" value="START-like_dom_sf"/>
</dbReference>
<dbReference type="EMBL" id="BBQY01000040">
    <property type="protein sequence ID" value="GBH32591.1"/>
    <property type="molecule type" value="Genomic_DNA"/>
</dbReference>
<dbReference type="SUPFAM" id="SSF55961">
    <property type="entry name" value="Bet v1-like"/>
    <property type="match status" value="1"/>
</dbReference>
<evidence type="ECO:0000313" key="3">
    <source>
        <dbReference type="Proteomes" id="UP000290975"/>
    </source>
</evidence>
<dbReference type="Pfam" id="PF10604">
    <property type="entry name" value="Polyketide_cyc2"/>
    <property type="match status" value="1"/>
</dbReference>
<name>A0A401J7H7_SPHXE</name>
<reference evidence="2 3" key="1">
    <citation type="submission" date="2014-12" db="EMBL/GenBank/DDBJ databases">
        <title>Whole genome sequencing of Sphingobium xenophagum OW59.</title>
        <authorList>
            <person name="Ohta Y."/>
            <person name="Nishi S."/>
            <person name="Hatada Y."/>
        </authorList>
    </citation>
    <scope>NUCLEOTIDE SEQUENCE [LARGE SCALE GENOMIC DNA]</scope>
    <source>
        <strain evidence="2 3">OW59</strain>
    </source>
</reference>
<keyword evidence="3" id="KW-1185">Reference proteome</keyword>
<dbReference type="AlphaFoldDB" id="A0A401J7H7"/>
<sequence>MDGQGDPRSPRPSLGDGDMPRTITSSMLHGGPLRIWSALTDPDHRRAWSPLVFLDDPSRLGDTECTFAIQGITRPIRTPARIDRFDKPHAFAWSCGIPYLFTLEERYELAGDDGGTRLTHSCTLRGALSLPFAAMMLRRLRSLMVESDDRLATYLRWRVGQPARAINRQRVPFRYRRKAR</sequence>
<dbReference type="CDD" id="cd07822">
    <property type="entry name" value="SRPBCC_4"/>
    <property type="match status" value="1"/>
</dbReference>
<feature type="region of interest" description="Disordered" evidence="1">
    <location>
        <begin position="1"/>
        <end position="23"/>
    </location>
</feature>
<protein>
    <recommendedName>
        <fullName evidence="4">SRPBCC domain-containing protein</fullName>
    </recommendedName>
</protein>
<evidence type="ECO:0008006" key="4">
    <source>
        <dbReference type="Google" id="ProtNLM"/>
    </source>
</evidence>
<evidence type="ECO:0000256" key="1">
    <source>
        <dbReference type="SAM" id="MobiDB-lite"/>
    </source>
</evidence>
<gene>
    <name evidence="2" type="ORF">MBESOW_P3822</name>
</gene>
<dbReference type="Proteomes" id="UP000290975">
    <property type="component" value="Unassembled WGS sequence"/>
</dbReference>
<dbReference type="STRING" id="1192759.GCA_000277525_02757"/>
<accession>A0A401J7H7</accession>
<dbReference type="Gene3D" id="3.30.530.20">
    <property type="match status" value="1"/>
</dbReference>
<proteinExistence type="predicted"/>
<dbReference type="InterPro" id="IPR019587">
    <property type="entry name" value="Polyketide_cyclase/dehydratase"/>
</dbReference>
<evidence type="ECO:0000313" key="2">
    <source>
        <dbReference type="EMBL" id="GBH32591.1"/>
    </source>
</evidence>
<comment type="caution">
    <text evidence="2">The sequence shown here is derived from an EMBL/GenBank/DDBJ whole genome shotgun (WGS) entry which is preliminary data.</text>
</comment>
<organism evidence="2 3">
    <name type="scientific">Sphingobium xenophagum</name>
    <dbReference type="NCBI Taxonomy" id="121428"/>
    <lineage>
        <taxon>Bacteria</taxon>
        <taxon>Pseudomonadati</taxon>
        <taxon>Pseudomonadota</taxon>
        <taxon>Alphaproteobacteria</taxon>
        <taxon>Sphingomonadales</taxon>
        <taxon>Sphingomonadaceae</taxon>
        <taxon>Sphingobium</taxon>
    </lineage>
</organism>